<comment type="caution">
    <text evidence="1">The sequence shown here is derived from an EMBL/GenBank/DDBJ whole genome shotgun (WGS) entry which is preliminary data.</text>
</comment>
<protein>
    <submittedName>
        <fullName evidence="1">Uncharacterized protein</fullName>
    </submittedName>
</protein>
<accession>A0A3E0HGF1</accession>
<reference evidence="1 2" key="1">
    <citation type="submission" date="2018-08" db="EMBL/GenBank/DDBJ databases">
        <title>Genomic Encyclopedia of Archaeal and Bacterial Type Strains, Phase II (KMG-II): from individual species to whole genera.</title>
        <authorList>
            <person name="Goeker M."/>
        </authorList>
    </citation>
    <scope>NUCLEOTIDE SEQUENCE [LARGE SCALE GENOMIC DNA]</scope>
    <source>
        <strain evidence="1 2">DSM 45791</strain>
    </source>
</reference>
<dbReference type="EMBL" id="QUNO01000008">
    <property type="protein sequence ID" value="REH44799.1"/>
    <property type="molecule type" value="Genomic_DNA"/>
</dbReference>
<evidence type="ECO:0000313" key="2">
    <source>
        <dbReference type="Proteomes" id="UP000256269"/>
    </source>
</evidence>
<name>A0A3E0HGF1_9PSEU</name>
<gene>
    <name evidence="1" type="ORF">BCF44_108279</name>
</gene>
<dbReference type="Proteomes" id="UP000256269">
    <property type="component" value="Unassembled WGS sequence"/>
</dbReference>
<dbReference type="PROSITE" id="PS51257">
    <property type="entry name" value="PROKAR_LIPOPROTEIN"/>
    <property type="match status" value="1"/>
</dbReference>
<sequence length="127" mass="13435">MRSVLLLVPLLFLVACGRCNLPMIPSPGIGLNAAAWFATHPGDTLHACVGERCQSVTKADAKRPVQLMIPARADPSATMRLTVTDGSGLTVRRDFAPVQHSVDGACGTVTWWETPATLTGDGRLQPG</sequence>
<organism evidence="1 2">
    <name type="scientific">Kutzneria buriramensis</name>
    <dbReference type="NCBI Taxonomy" id="1045776"/>
    <lineage>
        <taxon>Bacteria</taxon>
        <taxon>Bacillati</taxon>
        <taxon>Actinomycetota</taxon>
        <taxon>Actinomycetes</taxon>
        <taxon>Pseudonocardiales</taxon>
        <taxon>Pseudonocardiaceae</taxon>
        <taxon>Kutzneria</taxon>
    </lineage>
</organism>
<evidence type="ECO:0000313" key="1">
    <source>
        <dbReference type="EMBL" id="REH44799.1"/>
    </source>
</evidence>
<dbReference type="AlphaFoldDB" id="A0A3E0HGF1"/>
<dbReference type="RefSeq" id="WP_116176718.1">
    <property type="nucleotide sequence ID" value="NZ_CP144375.1"/>
</dbReference>
<keyword evidence="2" id="KW-1185">Reference proteome</keyword>
<proteinExistence type="predicted"/>